<gene>
    <name evidence="6 12" type="primary">eno</name>
    <name evidence="12" type="ORF">ENU20_03145</name>
</gene>
<dbReference type="PROSITE" id="PS00164">
    <property type="entry name" value="ENOLASE"/>
    <property type="match status" value="1"/>
</dbReference>
<organism evidence="12">
    <name type="scientific">Staphylothermus marinus</name>
    <dbReference type="NCBI Taxonomy" id="2280"/>
    <lineage>
        <taxon>Archaea</taxon>
        <taxon>Thermoproteota</taxon>
        <taxon>Thermoprotei</taxon>
        <taxon>Desulfurococcales</taxon>
        <taxon>Desulfurococcaceae</taxon>
        <taxon>Staphylothermus</taxon>
    </lineage>
</organism>
<dbReference type="SUPFAM" id="SSF54826">
    <property type="entry name" value="Enolase N-terminal domain-like"/>
    <property type="match status" value="1"/>
</dbReference>
<feature type="binding site" evidence="8">
    <location>
        <position position="175"/>
    </location>
    <ligand>
        <name>substrate</name>
    </ligand>
</feature>
<comment type="cofactor">
    <cofactor evidence="6">
        <name>Mg(2+)</name>
        <dbReference type="ChEBI" id="CHEBI:18420"/>
    </cofactor>
    <text evidence="6">Binds a second Mg(2+) ion via substrate during catalysis.</text>
</comment>
<comment type="similarity">
    <text evidence="2 6">Belongs to the enolase family.</text>
</comment>
<dbReference type="SUPFAM" id="SSF51604">
    <property type="entry name" value="Enolase C-terminal domain-like"/>
    <property type="match status" value="1"/>
</dbReference>
<evidence type="ECO:0000256" key="6">
    <source>
        <dbReference type="HAMAP-Rule" id="MF_00318"/>
    </source>
</evidence>
<keyword evidence="4 6" id="KW-0324">Glycolysis</keyword>
<feature type="binding site" evidence="8">
    <location>
        <position position="325"/>
    </location>
    <ligand>
        <name>substrate</name>
    </ligand>
</feature>
<comment type="catalytic activity">
    <reaction evidence="6">
        <text>(2R)-2-phosphoglycerate = phosphoenolpyruvate + H2O</text>
        <dbReference type="Rhea" id="RHEA:10164"/>
        <dbReference type="ChEBI" id="CHEBI:15377"/>
        <dbReference type="ChEBI" id="CHEBI:58289"/>
        <dbReference type="ChEBI" id="CHEBI:58702"/>
        <dbReference type="EC" id="4.2.1.11"/>
    </reaction>
</comment>
<comment type="caution">
    <text evidence="12">The sequence shown here is derived from an EMBL/GenBank/DDBJ whole genome shotgun (WGS) entry which is preliminary data.</text>
</comment>
<feature type="binding site" evidence="8">
    <location>
        <position position="401"/>
    </location>
    <ligand>
        <name>substrate</name>
    </ligand>
</feature>
<feature type="active site" description="Proton acceptor" evidence="6 7">
    <location>
        <position position="350"/>
    </location>
</feature>
<dbReference type="Pfam" id="PF00113">
    <property type="entry name" value="Enolase_C"/>
    <property type="match status" value="1"/>
</dbReference>
<evidence type="ECO:0000256" key="2">
    <source>
        <dbReference type="ARBA" id="ARBA00009604"/>
    </source>
</evidence>
<feature type="active site" description="Proton donor" evidence="6 7">
    <location>
        <position position="218"/>
    </location>
</feature>
<feature type="binding site" evidence="6 9">
    <location>
        <position position="255"/>
    </location>
    <ligand>
        <name>Mg(2+)</name>
        <dbReference type="ChEBI" id="CHEBI:18420"/>
    </ligand>
</feature>
<dbReference type="GO" id="GO:0009986">
    <property type="term" value="C:cell surface"/>
    <property type="evidence" value="ECO:0007669"/>
    <property type="project" value="UniProtKB-SubCell"/>
</dbReference>
<comment type="pathway">
    <text evidence="1 6">Carbohydrate degradation; glycolysis; pyruvate from D-glyceraldehyde 3-phosphate: step 4/5.</text>
</comment>
<keyword evidence="6 9" id="KW-0479">Metal-binding</keyword>
<proteinExistence type="inferred from homology"/>
<dbReference type="HAMAP" id="MF_00318">
    <property type="entry name" value="Enolase"/>
    <property type="match status" value="1"/>
</dbReference>
<protein>
    <recommendedName>
        <fullName evidence="6">Enolase</fullName>
        <ecNumber evidence="6">4.2.1.11</ecNumber>
    </recommendedName>
    <alternativeName>
        <fullName evidence="6">2-phospho-D-glycerate hydro-lyase</fullName>
    </alternativeName>
    <alternativeName>
        <fullName evidence="6">2-phosphoglycerate dehydratase</fullName>
    </alternativeName>
</protein>
<dbReference type="SFLD" id="SFLDF00002">
    <property type="entry name" value="enolase"/>
    <property type="match status" value="1"/>
</dbReference>
<feature type="domain" description="Enolase N-terminal" evidence="11">
    <location>
        <begin position="16"/>
        <end position="145"/>
    </location>
</feature>
<dbReference type="Gene3D" id="3.30.390.10">
    <property type="entry name" value="Enolase-like, N-terminal domain"/>
    <property type="match status" value="1"/>
</dbReference>
<dbReference type="Gene3D" id="3.20.20.120">
    <property type="entry name" value="Enolase-like C-terminal domain"/>
    <property type="match status" value="1"/>
</dbReference>
<dbReference type="PRINTS" id="PR00148">
    <property type="entry name" value="ENOLASE"/>
</dbReference>
<dbReference type="GO" id="GO:0004634">
    <property type="term" value="F:phosphopyruvate hydratase activity"/>
    <property type="evidence" value="ECO:0007669"/>
    <property type="project" value="UniProtKB-UniRule"/>
</dbReference>
<dbReference type="SMART" id="SM01192">
    <property type="entry name" value="Enolase_C"/>
    <property type="match status" value="1"/>
</dbReference>
<comment type="function">
    <text evidence="6">Catalyzes the reversible conversion of 2-phosphoglycerate (2-PG) into phosphoenolpyruvate (PEP). It is essential for the degradation of carbohydrates via glycolysis.</text>
</comment>
<dbReference type="InterPro" id="IPR020809">
    <property type="entry name" value="Enolase_CS"/>
</dbReference>
<evidence type="ECO:0000259" key="11">
    <source>
        <dbReference type="SMART" id="SM01193"/>
    </source>
</evidence>
<dbReference type="SMART" id="SM01193">
    <property type="entry name" value="Enolase_N"/>
    <property type="match status" value="1"/>
</dbReference>
<evidence type="ECO:0000256" key="4">
    <source>
        <dbReference type="ARBA" id="ARBA00023152"/>
    </source>
</evidence>
<keyword evidence="5 6" id="KW-0456">Lyase</keyword>
<dbReference type="GO" id="GO:0005576">
    <property type="term" value="C:extracellular region"/>
    <property type="evidence" value="ECO:0007669"/>
    <property type="project" value="UniProtKB-SubCell"/>
</dbReference>
<feature type="binding site" evidence="6 9">
    <location>
        <position position="298"/>
    </location>
    <ligand>
        <name>Mg(2+)</name>
        <dbReference type="ChEBI" id="CHEBI:18420"/>
    </ligand>
</feature>
<evidence type="ECO:0000256" key="5">
    <source>
        <dbReference type="ARBA" id="ARBA00023239"/>
    </source>
</evidence>
<evidence type="ECO:0000256" key="3">
    <source>
        <dbReference type="ARBA" id="ARBA00022842"/>
    </source>
</evidence>
<dbReference type="InterPro" id="IPR036849">
    <property type="entry name" value="Enolase-like_C_sf"/>
</dbReference>
<feature type="binding site" evidence="6">
    <location>
        <position position="174"/>
    </location>
    <ligand>
        <name>(2R)-2-phosphoglycerate</name>
        <dbReference type="ChEBI" id="CHEBI:58289"/>
    </ligand>
</feature>
<feature type="binding site" evidence="6">
    <location>
        <position position="380"/>
    </location>
    <ligand>
        <name>(2R)-2-phosphoglycerate</name>
        <dbReference type="ChEBI" id="CHEBI:58289"/>
    </ligand>
</feature>
<feature type="binding site" evidence="8">
    <location>
        <position position="166"/>
    </location>
    <ligand>
        <name>substrate</name>
    </ligand>
</feature>
<feature type="binding site" evidence="6">
    <location>
        <position position="379"/>
    </location>
    <ligand>
        <name>(2R)-2-phosphoglycerate</name>
        <dbReference type="ChEBI" id="CHEBI:58289"/>
    </ligand>
</feature>
<keyword evidence="12" id="KW-0670">Pyruvate</keyword>
<feature type="binding site" evidence="8">
    <location>
        <begin position="377"/>
        <end position="380"/>
    </location>
    <ligand>
        <name>substrate</name>
    </ligand>
</feature>
<reference evidence="12" key="1">
    <citation type="journal article" date="2020" name="mSystems">
        <title>Genome- and Community-Level Interaction Insights into Carbon Utilization and Element Cycling Functions of Hydrothermarchaeota in Hydrothermal Sediment.</title>
        <authorList>
            <person name="Zhou Z."/>
            <person name="Liu Y."/>
            <person name="Xu W."/>
            <person name="Pan J."/>
            <person name="Luo Z.H."/>
            <person name="Li M."/>
        </authorList>
    </citation>
    <scope>NUCLEOTIDE SEQUENCE [LARGE SCALE GENOMIC DNA]</scope>
    <source>
        <strain evidence="12">SpSt-648</strain>
    </source>
</reference>
<dbReference type="InterPro" id="IPR020811">
    <property type="entry name" value="Enolase_N"/>
</dbReference>
<evidence type="ECO:0000256" key="9">
    <source>
        <dbReference type="PIRSR" id="PIRSR001400-3"/>
    </source>
</evidence>
<dbReference type="InterPro" id="IPR020810">
    <property type="entry name" value="Enolase_C"/>
</dbReference>
<dbReference type="EMBL" id="DTBP01000020">
    <property type="protein sequence ID" value="HGQ74056.1"/>
    <property type="molecule type" value="Genomic_DNA"/>
</dbReference>
<accession>A0A7C4JLI0</accession>
<dbReference type="PANTHER" id="PTHR11902">
    <property type="entry name" value="ENOLASE"/>
    <property type="match status" value="1"/>
</dbReference>
<evidence type="ECO:0000256" key="8">
    <source>
        <dbReference type="PIRSR" id="PIRSR001400-2"/>
    </source>
</evidence>
<dbReference type="UniPathway" id="UPA00109">
    <property type="reaction ID" value="UER00187"/>
</dbReference>
<dbReference type="GO" id="GO:0000287">
    <property type="term" value="F:magnesium ion binding"/>
    <property type="evidence" value="ECO:0007669"/>
    <property type="project" value="UniProtKB-UniRule"/>
</dbReference>
<feature type="binding site" evidence="8">
    <location>
        <position position="298"/>
    </location>
    <ligand>
        <name>substrate</name>
    </ligand>
</feature>
<feature type="binding site" evidence="6 9">
    <location>
        <position position="325"/>
    </location>
    <ligand>
        <name>Mg(2+)</name>
        <dbReference type="ChEBI" id="CHEBI:18420"/>
    </ligand>
</feature>
<keyword evidence="3 6" id="KW-0460">Magnesium</keyword>
<dbReference type="NCBIfam" id="TIGR01060">
    <property type="entry name" value="eno"/>
    <property type="match status" value="1"/>
</dbReference>
<dbReference type="InterPro" id="IPR029017">
    <property type="entry name" value="Enolase-like_N"/>
</dbReference>
<comment type="subcellular location">
    <subcellularLocation>
        <location evidence="6">Cytoplasm</location>
    </subcellularLocation>
    <subcellularLocation>
        <location evidence="6">Secreted</location>
    </subcellularLocation>
    <subcellularLocation>
        <location evidence="6">Cell surface</location>
    </subcellularLocation>
    <text evidence="6">Fractions of enolase are present in both the cytoplasm and on the cell surface.</text>
</comment>
<dbReference type="InterPro" id="IPR000941">
    <property type="entry name" value="Enolase"/>
</dbReference>
<name>A0A7C4JLI0_STAMA</name>
<feature type="binding site" evidence="6">
    <location>
        <position position="350"/>
    </location>
    <ligand>
        <name>(2R)-2-phosphoglycerate</name>
        <dbReference type="ChEBI" id="CHEBI:58289"/>
    </ligand>
</feature>
<dbReference type="GO" id="GO:0006096">
    <property type="term" value="P:glycolytic process"/>
    <property type="evidence" value="ECO:0007669"/>
    <property type="project" value="UniProtKB-UniRule"/>
</dbReference>
<sequence>MSLYYQRYVDESGFRIKTVKARRVLDSRGNPTLSVKIITEAGGVGIAYAPSGASKGKFEAIEVRDGGSRFHGRDVSKAIENVERIIAPSIVGLDSRKQRLIDEKIIMIDGTGNKSRLGSNATVATSLAVAKAAASTYGLPLYAYLGGTVSNTLPVPMLNVINGGVHAGNKLDFQEYMIVPAGFDNFSEALRASVEVYHVLKNILKDRYGASAINVGDEGGFAPPIDNNLEPLNILVEAISKAGYSPGGDIALALDVASTQLYDVEKKAYRFENSYLTREDMIELYLRIVDQYPIVSIEDPLHEDDFEGFAILTRELGSRVLIVGDDLFVTNPSRLLKGMEKGSGNAILVKVNQIGTLTETIDVVKLAKINGFRAIISHRSGETEDSTIADIAVGLETGLIKTGAPARGERTAKYNRLLEIEDELEKPRYPGFGVFPKKPS</sequence>
<dbReference type="GO" id="GO:0000015">
    <property type="term" value="C:phosphopyruvate hydratase complex"/>
    <property type="evidence" value="ECO:0007669"/>
    <property type="project" value="InterPro"/>
</dbReference>
<dbReference type="AlphaFoldDB" id="A0A7C4JLI0"/>
<comment type="cofactor">
    <cofactor evidence="9">
        <name>Mg(2+)</name>
        <dbReference type="ChEBI" id="CHEBI:18420"/>
    </cofactor>
    <text evidence="9">Mg(2+) is required for catalysis and for stabilizing the dimer.</text>
</comment>
<keyword evidence="6" id="KW-0963">Cytoplasm</keyword>
<evidence type="ECO:0000313" key="12">
    <source>
        <dbReference type="EMBL" id="HGQ74056.1"/>
    </source>
</evidence>
<feature type="binding site" evidence="6">
    <location>
        <position position="401"/>
    </location>
    <ligand>
        <name>(2R)-2-phosphoglycerate</name>
        <dbReference type="ChEBI" id="CHEBI:58289"/>
    </ligand>
</feature>
<dbReference type="EC" id="4.2.1.11" evidence="6"/>
<dbReference type="PANTHER" id="PTHR11902:SF1">
    <property type="entry name" value="ENOLASE"/>
    <property type="match status" value="1"/>
</dbReference>
<keyword evidence="6" id="KW-0964">Secreted</keyword>
<dbReference type="Pfam" id="PF03952">
    <property type="entry name" value="Enolase_N"/>
    <property type="match status" value="1"/>
</dbReference>
<evidence type="ECO:0000256" key="7">
    <source>
        <dbReference type="PIRSR" id="PIRSR001400-1"/>
    </source>
</evidence>
<evidence type="ECO:0000256" key="1">
    <source>
        <dbReference type="ARBA" id="ARBA00005031"/>
    </source>
</evidence>
<feature type="domain" description="Enolase C-terminal TIM barrel" evidence="10">
    <location>
        <begin position="150"/>
        <end position="437"/>
    </location>
</feature>
<dbReference type="PIRSF" id="PIRSF001400">
    <property type="entry name" value="Enolase"/>
    <property type="match status" value="1"/>
</dbReference>
<dbReference type="CDD" id="cd03313">
    <property type="entry name" value="enolase"/>
    <property type="match status" value="1"/>
</dbReference>
<dbReference type="SFLD" id="SFLDG00178">
    <property type="entry name" value="enolase"/>
    <property type="match status" value="1"/>
</dbReference>
<evidence type="ECO:0000259" key="10">
    <source>
        <dbReference type="SMART" id="SM01192"/>
    </source>
</evidence>
<dbReference type="SFLD" id="SFLDS00001">
    <property type="entry name" value="Enolase"/>
    <property type="match status" value="1"/>
</dbReference>